<proteinExistence type="predicted"/>
<keyword evidence="9" id="KW-0418">Kinase</keyword>
<dbReference type="InterPro" id="IPR004358">
    <property type="entry name" value="Sig_transdc_His_kin-like_C"/>
</dbReference>
<dbReference type="SUPFAM" id="SSF158472">
    <property type="entry name" value="HAMP domain-like"/>
    <property type="match status" value="1"/>
</dbReference>
<dbReference type="Proteomes" id="UP000306147">
    <property type="component" value="Unassembled WGS sequence"/>
</dbReference>
<dbReference type="SMART" id="SM00388">
    <property type="entry name" value="HisKA"/>
    <property type="match status" value="1"/>
</dbReference>
<dbReference type="GO" id="GO:0000155">
    <property type="term" value="F:phosphorelay sensor kinase activity"/>
    <property type="evidence" value="ECO:0007669"/>
    <property type="project" value="InterPro"/>
</dbReference>
<feature type="domain" description="HAMP" evidence="17">
    <location>
        <begin position="325"/>
        <end position="378"/>
    </location>
</feature>
<dbReference type="PROSITE" id="PS50109">
    <property type="entry name" value="HIS_KIN"/>
    <property type="match status" value="1"/>
</dbReference>
<sequence>MDAARESAIVGVEREPRFARTRMLEIAVLALVLAAPLGTYLFVTRFWSGQLFSPGVAALLLLANLLPCVALIVLVGRRIAIRRAAQRGLAERGRLHVRLVAVFSLMATIPIVLTVIAASVMFQSGVQLWGSERAQKAFNSTVAIAKEGQNLIVKRWTGEARTMVDDLLRKYPQIPEGSADFQLRFLEQTYLRSLYQSVLFRVVDGKTVEALYAYEAPEPAVFTARVSAQVLSQLRNQDSATNYDSNMLWVVTPVNRAQNLFLYVATPVNVDYLNRQSQAAAGIIAEYDTLQKRARSLQIQFNAVLFGVALLIVGLATAIALAVADRLVRPIDELVTAARRVAGGDLGARVATPKHEDEIGTLGDAFNRMTAQLELQNTALVTANAQLESRRALIEAVMSGVSAGVISIGADRVIRLMNASALALLRRSEAESLAKPLVWIAPELDALLDGAEREAVAQVTVGGEARTLAVKITSDEAGKVLTFDDITQQLLDQRRAAWSDVARRIAHEIKNPLTPIQLAAERLQRRYGKQIEGGEGVFSQLTGTIVRQVGDLRRMVDEFSSFARMPKPLFRPESLIDIARQSLFLHEVAHPAIRFELDSPAEPPSLVCDRRQMGQALTNVIKNAVEAIEARGEGSALPHGEVTLSIAVEDDARIVLTVADNGVGLPVERDRIVEPYMTTRSRGTGLGLAIVKKIVEEHCGTIGFTDHAGGGTIVTIGFDTEALERLAQQNNDAEPAEPKAPALTRSGKSQ</sequence>
<evidence type="ECO:0000256" key="7">
    <source>
        <dbReference type="ARBA" id="ARBA00022692"/>
    </source>
</evidence>
<evidence type="ECO:0000256" key="10">
    <source>
        <dbReference type="ARBA" id="ARBA00022840"/>
    </source>
</evidence>
<evidence type="ECO:0000256" key="6">
    <source>
        <dbReference type="ARBA" id="ARBA00022679"/>
    </source>
</evidence>
<keyword evidence="11 15" id="KW-1133">Transmembrane helix</keyword>
<name>A0A4S1XHC3_9SPHN</name>
<dbReference type="GO" id="GO:0005886">
    <property type="term" value="C:plasma membrane"/>
    <property type="evidence" value="ECO:0007669"/>
    <property type="project" value="UniProtKB-SubCell"/>
</dbReference>
<feature type="transmembrane region" description="Helical" evidence="15">
    <location>
        <begin position="55"/>
        <end position="76"/>
    </location>
</feature>
<evidence type="ECO:0000256" key="12">
    <source>
        <dbReference type="ARBA" id="ARBA00023012"/>
    </source>
</evidence>
<dbReference type="Pfam" id="PF19312">
    <property type="entry name" value="NtrY_N"/>
    <property type="match status" value="1"/>
</dbReference>
<gene>
    <name evidence="18" type="ORF">E5A73_02735</name>
</gene>
<evidence type="ECO:0000256" key="3">
    <source>
        <dbReference type="ARBA" id="ARBA00012438"/>
    </source>
</evidence>
<accession>A0A4S1XHC3</accession>
<evidence type="ECO:0000256" key="1">
    <source>
        <dbReference type="ARBA" id="ARBA00000085"/>
    </source>
</evidence>
<dbReference type="InterPro" id="IPR050980">
    <property type="entry name" value="2C_sensor_his_kinase"/>
</dbReference>
<evidence type="ECO:0000313" key="18">
    <source>
        <dbReference type="EMBL" id="TGX56044.1"/>
    </source>
</evidence>
<keyword evidence="7 15" id="KW-0812">Transmembrane</keyword>
<dbReference type="Pfam" id="PF02518">
    <property type="entry name" value="HATPase_c"/>
    <property type="match status" value="1"/>
</dbReference>
<dbReference type="SMART" id="SM00304">
    <property type="entry name" value="HAMP"/>
    <property type="match status" value="1"/>
</dbReference>
<feature type="domain" description="Histidine kinase" evidence="16">
    <location>
        <begin position="504"/>
        <end position="722"/>
    </location>
</feature>
<dbReference type="EMBL" id="SRXT01000001">
    <property type="protein sequence ID" value="TGX56044.1"/>
    <property type="molecule type" value="Genomic_DNA"/>
</dbReference>
<evidence type="ECO:0000313" key="19">
    <source>
        <dbReference type="Proteomes" id="UP000306147"/>
    </source>
</evidence>
<dbReference type="InterPro" id="IPR003660">
    <property type="entry name" value="HAMP_dom"/>
</dbReference>
<dbReference type="SUPFAM" id="SSF55874">
    <property type="entry name" value="ATPase domain of HSP90 chaperone/DNA topoisomerase II/histidine kinase"/>
    <property type="match status" value="1"/>
</dbReference>
<reference evidence="18 19" key="1">
    <citation type="submission" date="2019-04" db="EMBL/GenBank/DDBJ databases">
        <title>Sphingomonas psychrotolerans sp. nov., isolated from soil in the Tianshan Mountains, Xinjiang, China.</title>
        <authorList>
            <person name="Luo Y."/>
            <person name="Sheng H."/>
        </authorList>
    </citation>
    <scope>NUCLEOTIDE SEQUENCE [LARGE SCALE GENOMIC DNA]</scope>
    <source>
        <strain evidence="18 19">ZFGT-11</strain>
    </source>
</reference>
<comment type="catalytic activity">
    <reaction evidence="1">
        <text>ATP + protein L-histidine = ADP + protein N-phospho-L-histidine.</text>
        <dbReference type="EC" id="2.7.13.3"/>
    </reaction>
</comment>
<organism evidence="18 19">
    <name type="scientific">Sphingomonas gei</name>
    <dbReference type="NCBI Taxonomy" id="1395960"/>
    <lineage>
        <taxon>Bacteria</taxon>
        <taxon>Pseudomonadati</taxon>
        <taxon>Pseudomonadota</taxon>
        <taxon>Alphaproteobacteria</taxon>
        <taxon>Sphingomonadales</taxon>
        <taxon>Sphingomonadaceae</taxon>
        <taxon>Sphingomonas</taxon>
    </lineage>
</organism>
<dbReference type="Pfam" id="PF00512">
    <property type="entry name" value="HisKA"/>
    <property type="match status" value="1"/>
</dbReference>
<feature type="region of interest" description="Disordered" evidence="14">
    <location>
        <begin position="728"/>
        <end position="750"/>
    </location>
</feature>
<evidence type="ECO:0000256" key="9">
    <source>
        <dbReference type="ARBA" id="ARBA00022777"/>
    </source>
</evidence>
<keyword evidence="19" id="KW-1185">Reference proteome</keyword>
<evidence type="ECO:0000259" key="16">
    <source>
        <dbReference type="PROSITE" id="PS50109"/>
    </source>
</evidence>
<dbReference type="EC" id="2.7.13.3" evidence="3"/>
<feature type="transmembrane region" description="Helical" evidence="15">
    <location>
        <begin position="23"/>
        <end position="43"/>
    </location>
</feature>
<dbReference type="Pfam" id="PF00672">
    <property type="entry name" value="HAMP"/>
    <property type="match status" value="1"/>
</dbReference>
<dbReference type="PROSITE" id="PS50885">
    <property type="entry name" value="HAMP"/>
    <property type="match status" value="1"/>
</dbReference>
<dbReference type="InterPro" id="IPR003661">
    <property type="entry name" value="HisK_dim/P_dom"/>
</dbReference>
<dbReference type="SUPFAM" id="SSF47384">
    <property type="entry name" value="Homodimeric domain of signal transducing histidine kinase"/>
    <property type="match status" value="1"/>
</dbReference>
<keyword evidence="10" id="KW-0067">ATP-binding</keyword>
<dbReference type="Gene3D" id="6.10.340.10">
    <property type="match status" value="1"/>
</dbReference>
<evidence type="ECO:0000256" key="4">
    <source>
        <dbReference type="ARBA" id="ARBA00022475"/>
    </source>
</evidence>
<dbReference type="Gene3D" id="3.30.450.20">
    <property type="entry name" value="PAS domain"/>
    <property type="match status" value="1"/>
</dbReference>
<evidence type="ECO:0000256" key="13">
    <source>
        <dbReference type="ARBA" id="ARBA00023136"/>
    </source>
</evidence>
<dbReference type="Gene3D" id="3.30.565.10">
    <property type="entry name" value="Histidine kinase-like ATPase, C-terminal domain"/>
    <property type="match status" value="1"/>
</dbReference>
<evidence type="ECO:0000256" key="15">
    <source>
        <dbReference type="SAM" id="Phobius"/>
    </source>
</evidence>
<dbReference type="Gene3D" id="1.10.287.130">
    <property type="match status" value="1"/>
</dbReference>
<dbReference type="SMART" id="SM00387">
    <property type="entry name" value="HATPase_c"/>
    <property type="match status" value="1"/>
</dbReference>
<dbReference type="PIRSF" id="PIRSF037532">
    <property type="entry name" value="STHK_NtrY"/>
    <property type="match status" value="1"/>
</dbReference>
<dbReference type="InterPro" id="IPR036097">
    <property type="entry name" value="HisK_dim/P_sf"/>
</dbReference>
<dbReference type="CDD" id="cd00082">
    <property type="entry name" value="HisKA"/>
    <property type="match status" value="1"/>
</dbReference>
<dbReference type="InterPro" id="IPR036890">
    <property type="entry name" value="HATPase_C_sf"/>
</dbReference>
<dbReference type="OrthoDB" id="9776727at2"/>
<dbReference type="PANTHER" id="PTHR44936:SF10">
    <property type="entry name" value="SENSOR PROTEIN RSTB"/>
    <property type="match status" value="1"/>
</dbReference>
<evidence type="ECO:0000256" key="14">
    <source>
        <dbReference type="SAM" id="MobiDB-lite"/>
    </source>
</evidence>
<dbReference type="CDD" id="cd06225">
    <property type="entry name" value="HAMP"/>
    <property type="match status" value="1"/>
</dbReference>
<keyword evidence="13 15" id="KW-0472">Membrane</keyword>
<dbReference type="PRINTS" id="PR00344">
    <property type="entry name" value="BCTRLSENSOR"/>
</dbReference>
<keyword evidence="5" id="KW-0597">Phosphoprotein</keyword>
<dbReference type="InterPro" id="IPR045671">
    <property type="entry name" value="NtrY-like_N"/>
</dbReference>
<comment type="subcellular location">
    <subcellularLocation>
        <location evidence="2">Cell membrane</location>
        <topology evidence="2">Multi-pass membrane protein</topology>
    </subcellularLocation>
</comment>
<evidence type="ECO:0000259" key="17">
    <source>
        <dbReference type="PROSITE" id="PS50885"/>
    </source>
</evidence>
<evidence type="ECO:0000256" key="8">
    <source>
        <dbReference type="ARBA" id="ARBA00022741"/>
    </source>
</evidence>
<evidence type="ECO:0000256" key="2">
    <source>
        <dbReference type="ARBA" id="ARBA00004651"/>
    </source>
</evidence>
<dbReference type="GO" id="GO:0005524">
    <property type="term" value="F:ATP binding"/>
    <property type="evidence" value="ECO:0007669"/>
    <property type="project" value="UniProtKB-KW"/>
</dbReference>
<dbReference type="SUPFAM" id="SSF55785">
    <property type="entry name" value="PYP-like sensor domain (PAS domain)"/>
    <property type="match status" value="1"/>
</dbReference>
<feature type="transmembrane region" description="Helical" evidence="15">
    <location>
        <begin position="303"/>
        <end position="324"/>
    </location>
</feature>
<keyword evidence="12" id="KW-0902">Two-component regulatory system</keyword>
<comment type="caution">
    <text evidence="18">The sequence shown here is derived from an EMBL/GenBank/DDBJ whole genome shotgun (WGS) entry which is preliminary data.</text>
</comment>
<evidence type="ECO:0000256" key="5">
    <source>
        <dbReference type="ARBA" id="ARBA00022553"/>
    </source>
</evidence>
<dbReference type="InterPro" id="IPR003594">
    <property type="entry name" value="HATPase_dom"/>
</dbReference>
<dbReference type="InterPro" id="IPR017232">
    <property type="entry name" value="NtrY"/>
</dbReference>
<keyword evidence="6" id="KW-0808">Transferase</keyword>
<protein>
    <recommendedName>
        <fullName evidence="3">histidine kinase</fullName>
        <ecNumber evidence="3">2.7.13.3</ecNumber>
    </recommendedName>
</protein>
<dbReference type="InterPro" id="IPR035965">
    <property type="entry name" value="PAS-like_dom_sf"/>
</dbReference>
<dbReference type="InterPro" id="IPR005467">
    <property type="entry name" value="His_kinase_dom"/>
</dbReference>
<keyword evidence="4" id="KW-1003">Cell membrane</keyword>
<dbReference type="AlphaFoldDB" id="A0A4S1XHC3"/>
<feature type="transmembrane region" description="Helical" evidence="15">
    <location>
        <begin position="97"/>
        <end position="122"/>
    </location>
</feature>
<evidence type="ECO:0000256" key="11">
    <source>
        <dbReference type="ARBA" id="ARBA00022989"/>
    </source>
</evidence>
<keyword evidence="8" id="KW-0547">Nucleotide-binding</keyword>
<dbReference type="PANTHER" id="PTHR44936">
    <property type="entry name" value="SENSOR PROTEIN CREC"/>
    <property type="match status" value="1"/>
</dbReference>